<accession>A0A1B9Y0P2</accession>
<dbReference type="SUPFAM" id="SSF51445">
    <property type="entry name" value="(Trans)glycosidases"/>
    <property type="match status" value="1"/>
</dbReference>
<dbReference type="EMBL" id="MAKX01000001">
    <property type="protein sequence ID" value="OCK43377.1"/>
    <property type="molecule type" value="Genomic_DNA"/>
</dbReference>
<keyword evidence="1" id="KW-0732">Signal</keyword>
<dbReference type="InterPro" id="IPR017853">
    <property type="entry name" value="GH"/>
</dbReference>
<dbReference type="Proteomes" id="UP000093186">
    <property type="component" value="Unassembled WGS sequence"/>
</dbReference>
<protein>
    <submittedName>
        <fullName evidence="2">Glycoside hydrolase</fullName>
    </submittedName>
</protein>
<keyword evidence="3" id="KW-1185">Reference proteome</keyword>
<organism evidence="2 3">
    <name type="scientific">Tenacibaculum soleae</name>
    <dbReference type="NCBI Taxonomy" id="447689"/>
    <lineage>
        <taxon>Bacteria</taxon>
        <taxon>Pseudomonadati</taxon>
        <taxon>Bacteroidota</taxon>
        <taxon>Flavobacteriia</taxon>
        <taxon>Flavobacteriales</taxon>
        <taxon>Flavobacteriaceae</taxon>
        <taxon>Tenacibaculum</taxon>
    </lineage>
</organism>
<reference evidence="2 3" key="1">
    <citation type="submission" date="2016-06" db="EMBL/GenBank/DDBJ databases">
        <title>Draft Genome Sequence of Tenacibaculum soleae UCD-KL19.</title>
        <authorList>
            <person name="Eisen J.A."/>
            <person name="Coil D.A."/>
            <person name="Lujan K.M."/>
        </authorList>
    </citation>
    <scope>NUCLEOTIDE SEQUENCE [LARGE SCALE GENOMIC DNA]</scope>
    <source>
        <strain evidence="2 3">UCD-KL19</strain>
    </source>
</reference>
<dbReference type="InterPro" id="IPR055151">
    <property type="entry name" value="GH113"/>
</dbReference>
<dbReference type="AlphaFoldDB" id="A0A1B9Y0P2"/>
<proteinExistence type="predicted"/>
<dbReference type="Pfam" id="PF22612">
    <property type="entry name" value="GH113"/>
    <property type="match status" value="1"/>
</dbReference>
<dbReference type="CDD" id="cd19608">
    <property type="entry name" value="GH113_mannanase-like"/>
    <property type="match status" value="1"/>
</dbReference>
<evidence type="ECO:0000313" key="3">
    <source>
        <dbReference type="Proteomes" id="UP000093186"/>
    </source>
</evidence>
<gene>
    <name evidence="2" type="ORF">BA195_01345</name>
</gene>
<feature type="signal peptide" evidence="1">
    <location>
        <begin position="1"/>
        <end position="26"/>
    </location>
</feature>
<evidence type="ECO:0000256" key="1">
    <source>
        <dbReference type="SAM" id="SignalP"/>
    </source>
</evidence>
<feature type="chain" id="PRO_5008639978" evidence="1">
    <location>
        <begin position="27"/>
        <end position="337"/>
    </location>
</feature>
<keyword evidence="2" id="KW-0378">Hydrolase</keyword>
<evidence type="ECO:0000313" key="2">
    <source>
        <dbReference type="EMBL" id="OCK43377.1"/>
    </source>
</evidence>
<name>A0A1B9Y0P2_9FLAO</name>
<dbReference type="Gene3D" id="3.20.20.80">
    <property type="entry name" value="Glycosidases"/>
    <property type="match status" value="1"/>
</dbReference>
<comment type="caution">
    <text evidence="2">The sequence shown here is derived from an EMBL/GenBank/DDBJ whole genome shotgun (WGS) entry which is preliminary data.</text>
</comment>
<dbReference type="STRING" id="447689.BA195_01345"/>
<dbReference type="GO" id="GO:0016787">
    <property type="term" value="F:hydrolase activity"/>
    <property type="evidence" value="ECO:0007669"/>
    <property type="project" value="UniProtKB-KW"/>
</dbReference>
<sequence length="337" mass="39631">MCKLGVMKLYKLLLLCLLCLSCKSQTKKINGISFVASSDKINQKHTSPVIKVSANYVALMPFGFIKDLASPTITHNTNRQWFGETEKGVIQYAEEFKKNNIKLMIKPHIWVWKGEFTGNITMKNEDDWRVLETSYAAFILTYAKTAQNLKADIFCIGTELEQFVKNRPVFWEGLIKKIRSIYKGKLTYAANWDEYKRVSFWNELDYIGIDAYFPLSDKKSPTLKEFEQGWQIHKKEIDKVIKKVNKPVLFTEYGYRSVDYTGKQPWESKRVIDKINHQNQKNAMQALYNQFWKENWFAGGFIWKWFHNHQEVGGEKNNRFTPQNKPTEELVRKLYAQ</sequence>